<dbReference type="OrthoDB" id="6354779at2759"/>
<keyword evidence="3" id="KW-0732">Signal</keyword>
<keyword evidence="5" id="KW-1185">Reference proteome</keyword>
<gene>
    <name evidence="4" type="primary">Tnks2-L</name>
    <name evidence="4" type="ORF">Hamer_G005012</name>
</gene>
<dbReference type="Proteomes" id="UP000747542">
    <property type="component" value="Unassembled WGS sequence"/>
</dbReference>
<feature type="chain" id="PRO_5035191923" evidence="3">
    <location>
        <begin position="18"/>
        <end position="1415"/>
    </location>
</feature>
<dbReference type="PANTHER" id="PTHR46224:SF64">
    <property type="entry name" value="IQ MOTIF AND ANKYRIN REPEAT DOMAIN-CONTAINING PROTEIN 1"/>
    <property type="match status" value="1"/>
</dbReference>
<feature type="repeat" description="ANK" evidence="1">
    <location>
        <begin position="937"/>
        <end position="963"/>
    </location>
</feature>
<evidence type="ECO:0000313" key="4">
    <source>
        <dbReference type="EMBL" id="KAG7164626.1"/>
    </source>
</evidence>
<accession>A0A8J5JUU0</accession>
<reference evidence="4" key="1">
    <citation type="journal article" date="2021" name="Sci. Adv.">
        <title>The American lobster genome reveals insights on longevity, neural, and immune adaptations.</title>
        <authorList>
            <person name="Polinski J.M."/>
            <person name="Zimin A.V."/>
            <person name="Clark K.F."/>
            <person name="Kohn A.B."/>
            <person name="Sadowski N."/>
            <person name="Timp W."/>
            <person name="Ptitsyn A."/>
            <person name="Khanna P."/>
            <person name="Romanova D.Y."/>
            <person name="Williams P."/>
            <person name="Greenwood S.J."/>
            <person name="Moroz L.L."/>
            <person name="Walt D.R."/>
            <person name="Bodnar A.G."/>
        </authorList>
    </citation>
    <scope>NUCLEOTIDE SEQUENCE</scope>
    <source>
        <strain evidence="4">GMGI-L3</strain>
    </source>
</reference>
<proteinExistence type="predicted"/>
<dbReference type="Pfam" id="PF12796">
    <property type="entry name" value="Ank_2"/>
    <property type="match status" value="1"/>
</dbReference>
<organism evidence="4 5">
    <name type="scientific">Homarus americanus</name>
    <name type="common">American lobster</name>
    <dbReference type="NCBI Taxonomy" id="6706"/>
    <lineage>
        <taxon>Eukaryota</taxon>
        <taxon>Metazoa</taxon>
        <taxon>Ecdysozoa</taxon>
        <taxon>Arthropoda</taxon>
        <taxon>Crustacea</taxon>
        <taxon>Multicrustacea</taxon>
        <taxon>Malacostraca</taxon>
        <taxon>Eumalacostraca</taxon>
        <taxon>Eucarida</taxon>
        <taxon>Decapoda</taxon>
        <taxon>Pleocyemata</taxon>
        <taxon>Astacidea</taxon>
        <taxon>Nephropoidea</taxon>
        <taxon>Nephropidae</taxon>
        <taxon>Homarus</taxon>
    </lineage>
</organism>
<dbReference type="InterPro" id="IPR002110">
    <property type="entry name" value="Ankyrin_rpt"/>
</dbReference>
<dbReference type="SMART" id="SM00248">
    <property type="entry name" value="ANK"/>
    <property type="match status" value="4"/>
</dbReference>
<sequence length="1415" mass="158636">MNYNLATLLLLLGTATALTYQDCVVSSSRKVKWAWSQVVVGAWVTPNITHNMPSLQFEISFLENSTATRQDIIQVYTNFISVKIHESYQNFDLTKPLSDVSGWLNITLSIRKNVTLTNAALSSGLLITYPVLHPAEEVVIYGSNITINCHTGKMSWRVEGKGEVMPLSNMSGWHCLAVYSNHHILPTIILGGRTLTLGWDNNSISTNTTNPLPPFTEHPLVVDCLDYITNGVSCKIKEGSKVLASLSLVSRPTFMVIDNPDQHPFYILQKISTLPPSHSKPIVDALPPSPVTNASPASTSTEHPKDLGWSGWWVFIAVLLAILLVFVIIMCVVSHYHRPKIEKYLGGMHLISESMQEDVEIQLQPERRPMLMRSVSLINTDDPRSAAPLRLWNAVASGEQEEVEQVLATLGPSPQVTLDGWDTSPYEEAHRRGHSNVLQTVEAFMHLQPDVPHNDMILGVLQDHSKKVDAVFEAASGGQYRYSGGVDVLLRAYSLPGTIQDQHGRSLLHYASSVMLADGGPLWLAPDIRSLVENHGVYVNAVDFKGYTALHALAEKASVSERNTCWDGKALSVKEAWVNLASLVLSLGCDPRLSNHQNKYSHQLARDSDNAHLANHLAKAVGSLGMINSAESLARFKDLVEASRTGNVTVMQDLMMKGVRILPLGTRKDPLLEAIQGGHRDAVFLLLSAGAPLCAHGLLGNTPFEAAHNTIGLPALFPALIRKAFCNRLQAEMEMIPGSDDIQNIMNDGMAYLKTIAEVSGHRLGEELNTWLDRWPTSSSLNYTDMLAVAAGLGLTLTCQLLGVAGVCLNPLPNHLHPLAQAVNNNHLETAYSLCRDLKMNPCSSNYNFDKISEQLMNDLLESELQKFERKLRKKEIGDSATEDLLNYAKGTKEGQTDKQTRAFLYLLAELSLVTILHRIRRVHSHLDINGIVHQASGSTMLHIAASYGKINMIEYLLSQGADHTCLTSGGLAAVHLAAIRGHKECMEYMEEYTGTDMECSVGMKPRVMLQQFNDSINRCHLDLLSSQDISKISNVKGDHAKAKLILSHRCNKLGITNLTTLWDTLIQEQKKMEDIVSNEFESCVQHDIQLLFDKIKEVDERFAGKVISSYPLAEKIELFLPENFEFYLEVDEYHSLKGGCISIEEIERNERECFVKISSSRDQDLFIGANFRNSFFKATHEALVTTSFKSLALISPFLAHTPTGVCIYAAYREKQRMLLLRLMLNPVLKAPFPKWFQLHKLPKRFQNYLQSHTYEHVTNTSEGNWVFLFNVAHKYIIARVTEEERIVLQACFFFVKLLSTSWWLPKQEERRYGRSWQIYPVGVSVPNLRTLKSLFLEQLMEQQPLSWDKEYFIERIISVLKRASYSEKYVESLIMPLLWEPKVSGAIQATVQFLQSLQEINHDKVKKNVIFKIL</sequence>
<feature type="signal peptide" evidence="3">
    <location>
        <begin position="1"/>
        <end position="17"/>
    </location>
</feature>
<evidence type="ECO:0000256" key="3">
    <source>
        <dbReference type="SAM" id="SignalP"/>
    </source>
</evidence>
<comment type="caution">
    <text evidence="4">The sequence shown here is derived from an EMBL/GenBank/DDBJ whole genome shotgun (WGS) entry which is preliminary data.</text>
</comment>
<dbReference type="PROSITE" id="PS50297">
    <property type="entry name" value="ANK_REP_REGION"/>
    <property type="match status" value="1"/>
</dbReference>
<keyword evidence="2" id="KW-0472">Membrane</keyword>
<keyword evidence="2" id="KW-0812">Transmembrane</keyword>
<protein>
    <submittedName>
        <fullName evidence="4">Poly [ADP-ribose] polymerase tankyrase-2-like</fullName>
    </submittedName>
</protein>
<evidence type="ECO:0000256" key="1">
    <source>
        <dbReference type="PROSITE-ProRule" id="PRU00023"/>
    </source>
</evidence>
<feature type="transmembrane region" description="Helical" evidence="2">
    <location>
        <begin position="312"/>
        <end position="333"/>
    </location>
</feature>
<evidence type="ECO:0000256" key="2">
    <source>
        <dbReference type="SAM" id="Phobius"/>
    </source>
</evidence>
<dbReference type="PANTHER" id="PTHR46224">
    <property type="entry name" value="ANKYRIN REPEAT FAMILY PROTEIN"/>
    <property type="match status" value="1"/>
</dbReference>
<name>A0A8J5JUU0_HOMAM</name>
<dbReference type="InterPro" id="IPR051616">
    <property type="entry name" value="Cul2-RING_E3_ligase_SR"/>
</dbReference>
<dbReference type="EMBL" id="JAHLQT010024959">
    <property type="protein sequence ID" value="KAG7164626.1"/>
    <property type="molecule type" value="Genomic_DNA"/>
</dbReference>
<keyword evidence="2" id="KW-1133">Transmembrane helix</keyword>
<evidence type="ECO:0000313" key="5">
    <source>
        <dbReference type="Proteomes" id="UP000747542"/>
    </source>
</evidence>
<dbReference type="PROSITE" id="PS50088">
    <property type="entry name" value="ANK_REPEAT"/>
    <property type="match status" value="1"/>
</dbReference>
<keyword evidence="1" id="KW-0040">ANK repeat</keyword>